<dbReference type="InterPro" id="IPR036388">
    <property type="entry name" value="WH-like_DNA-bd_sf"/>
</dbReference>
<keyword evidence="3" id="KW-0238">DNA-binding</keyword>
<dbReference type="SUPFAM" id="SSF53850">
    <property type="entry name" value="Periplasmic binding protein-like II"/>
    <property type="match status" value="1"/>
</dbReference>
<dbReference type="PANTHER" id="PTHR30419:SF8">
    <property type="entry name" value="NITROGEN ASSIMILATION TRANSCRIPTIONAL ACTIVATOR-RELATED"/>
    <property type="match status" value="1"/>
</dbReference>
<dbReference type="Proteomes" id="UP000288071">
    <property type="component" value="Unassembled WGS sequence"/>
</dbReference>
<evidence type="ECO:0000256" key="1">
    <source>
        <dbReference type="ARBA" id="ARBA00009437"/>
    </source>
</evidence>
<proteinExistence type="inferred from homology"/>
<dbReference type="Pfam" id="PF00126">
    <property type="entry name" value="HTH_1"/>
    <property type="match status" value="1"/>
</dbReference>
<feature type="domain" description="HTH lysR-type" evidence="5">
    <location>
        <begin position="16"/>
        <end position="60"/>
    </location>
</feature>
<dbReference type="InterPro" id="IPR050950">
    <property type="entry name" value="HTH-type_LysR_regulators"/>
</dbReference>
<dbReference type="GO" id="GO:0005829">
    <property type="term" value="C:cytosol"/>
    <property type="evidence" value="ECO:0007669"/>
    <property type="project" value="TreeGrafter"/>
</dbReference>
<accession>A0A443LGS7</accession>
<keyword evidence="7" id="KW-1185">Reference proteome</keyword>
<reference evidence="7" key="2">
    <citation type="submission" date="2019-01" db="EMBL/GenBank/DDBJ databases">
        <title>Sinorhodobacter populi sp. nov. isolated from the symptomatic bark tissue of Populus euramericana canker.</title>
        <authorList>
            <person name="Li Y."/>
        </authorList>
    </citation>
    <scope>NUCLEOTIDE SEQUENCE [LARGE SCALE GENOMIC DNA]</scope>
    <source>
        <strain evidence="7">CGMCC 1.12963</strain>
    </source>
</reference>
<evidence type="ECO:0000259" key="5">
    <source>
        <dbReference type="PROSITE" id="PS50931"/>
    </source>
</evidence>
<organism evidence="6 7">
    <name type="scientific">Paenirhodobacter huangdaonensis</name>
    <dbReference type="NCBI Taxonomy" id="2501515"/>
    <lineage>
        <taxon>Bacteria</taxon>
        <taxon>Pseudomonadati</taxon>
        <taxon>Pseudomonadota</taxon>
        <taxon>Alphaproteobacteria</taxon>
        <taxon>Rhodobacterales</taxon>
        <taxon>Rhodobacter group</taxon>
        <taxon>Paenirhodobacter</taxon>
    </lineage>
</organism>
<dbReference type="EMBL" id="SAVA01000015">
    <property type="protein sequence ID" value="RWR48394.1"/>
    <property type="molecule type" value="Genomic_DNA"/>
</dbReference>
<keyword evidence="2" id="KW-0805">Transcription regulation</keyword>
<dbReference type="Pfam" id="PF03466">
    <property type="entry name" value="LysR_substrate"/>
    <property type="match status" value="1"/>
</dbReference>
<keyword evidence="4" id="KW-0804">Transcription</keyword>
<dbReference type="SUPFAM" id="SSF46785">
    <property type="entry name" value="Winged helix' DNA-binding domain"/>
    <property type="match status" value="1"/>
</dbReference>
<dbReference type="AlphaFoldDB" id="A0A443LGS7"/>
<comment type="caution">
    <text evidence="6">The sequence shown here is derived from an EMBL/GenBank/DDBJ whole genome shotgun (WGS) entry which is preliminary data.</text>
</comment>
<reference evidence="6 7" key="1">
    <citation type="submission" date="2019-01" db="EMBL/GenBank/DDBJ databases">
        <title>Sinorhodobacter populi sp. nov. isolated from the symptomatic bark tissue of Populus euramericana canker.</title>
        <authorList>
            <person name="Xu G."/>
        </authorList>
    </citation>
    <scope>NUCLEOTIDE SEQUENCE [LARGE SCALE GENOMIC DNA]</scope>
    <source>
        <strain evidence="6 7">CGMCC 1.12963</strain>
    </source>
</reference>
<dbReference type="Gene3D" id="3.40.190.290">
    <property type="match status" value="1"/>
</dbReference>
<dbReference type="InterPro" id="IPR036390">
    <property type="entry name" value="WH_DNA-bd_sf"/>
</dbReference>
<evidence type="ECO:0000313" key="7">
    <source>
        <dbReference type="Proteomes" id="UP000288071"/>
    </source>
</evidence>
<evidence type="ECO:0000313" key="6">
    <source>
        <dbReference type="EMBL" id="RWR48394.1"/>
    </source>
</evidence>
<evidence type="ECO:0000256" key="2">
    <source>
        <dbReference type="ARBA" id="ARBA00023015"/>
    </source>
</evidence>
<name>A0A443LGS7_9RHOB</name>
<dbReference type="InterPro" id="IPR000847">
    <property type="entry name" value="LysR_HTH_N"/>
</dbReference>
<comment type="similarity">
    <text evidence="1">Belongs to the LysR transcriptional regulatory family.</text>
</comment>
<dbReference type="Gene3D" id="1.10.10.10">
    <property type="entry name" value="Winged helix-like DNA-binding domain superfamily/Winged helix DNA-binding domain"/>
    <property type="match status" value="1"/>
</dbReference>
<dbReference type="GO" id="GO:0003700">
    <property type="term" value="F:DNA-binding transcription factor activity"/>
    <property type="evidence" value="ECO:0007669"/>
    <property type="project" value="InterPro"/>
</dbReference>
<evidence type="ECO:0000256" key="3">
    <source>
        <dbReference type="ARBA" id="ARBA00023125"/>
    </source>
</evidence>
<dbReference type="RefSeq" id="WP_128157782.1">
    <property type="nucleotide sequence ID" value="NZ_JBHSOM010000019.1"/>
</dbReference>
<dbReference type="GO" id="GO:0003677">
    <property type="term" value="F:DNA binding"/>
    <property type="evidence" value="ECO:0007669"/>
    <property type="project" value="UniProtKB-KW"/>
</dbReference>
<protein>
    <submittedName>
        <fullName evidence="6">LysR family transcriptional regulator</fullName>
    </submittedName>
</protein>
<dbReference type="PROSITE" id="PS50931">
    <property type="entry name" value="HTH_LYSR"/>
    <property type="match status" value="1"/>
</dbReference>
<evidence type="ECO:0000256" key="4">
    <source>
        <dbReference type="ARBA" id="ARBA00023163"/>
    </source>
</evidence>
<dbReference type="PANTHER" id="PTHR30419">
    <property type="entry name" value="HTH-TYPE TRANSCRIPTIONAL REGULATOR YBHD"/>
    <property type="match status" value="1"/>
</dbReference>
<gene>
    <name evidence="6" type="ORF">EOW66_18355</name>
</gene>
<dbReference type="InterPro" id="IPR005119">
    <property type="entry name" value="LysR_subst-bd"/>
</dbReference>
<sequence length="305" mass="33318">MKITDDRIRFLFEAWRCGSMRAAADILDLAPSSISRQIAQLEAETGTSLIEPGRREIRLTDAGHAVIDYYRARQSSVEVLEAQLLDLAAARAGHAEIAIGEGFLGPDFHETLDGFINTYPGITLSVSVTDTTKMIRLLLDDEVHFGVAFNPVSHPHVVSRYRAALPLVAILSAHHRLAQRSSLSMEDLGMESLALMGPNFRIRQLIDEAATNNGLRISPIFTSNSIALLTHMARAHGLITVLPAFSVSAELASGELVAVPVATPELQAVYVHLLARRGRRFAPHLNELADLIRKRLLPSARVSIG</sequence>